<organism evidence="2 3">
    <name type="scientific">Lacinutrix gracilariae</name>
    <dbReference type="NCBI Taxonomy" id="1747198"/>
    <lineage>
        <taxon>Bacteria</taxon>
        <taxon>Pseudomonadati</taxon>
        <taxon>Bacteroidota</taxon>
        <taxon>Flavobacteriia</taxon>
        <taxon>Flavobacteriales</taxon>
        <taxon>Flavobacteriaceae</taxon>
        <taxon>Lacinutrix</taxon>
    </lineage>
</organism>
<feature type="domain" description="NlpE C-terminal OB" evidence="1">
    <location>
        <begin position="47"/>
        <end position="115"/>
    </location>
</feature>
<dbReference type="EMBL" id="JBHULM010000011">
    <property type="protein sequence ID" value="MFD2543156.1"/>
    <property type="molecule type" value="Genomic_DNA"/>
</dbReference>
<evidence type="ECO:0000313" key="3">
    <source>
        <dbReference type="Proteomes" id="UP001597467"/>
    </source>
</evidence>
<dbReference type="InterPro" id="IPR038139">
    <property type="entry name" value="NlpE_C_sf"/>
</dbReference>
<dbReference type="InterPro" id="IPR033450">
    <property type="entry name" value="NlpE_C"/>
</dbReference>
<dbReference type="RefSeq" id="WP_379904758.1">
    <property type="nucleotide sequence ID" value="NZ_JBHULM010000011.1"/>
</dbReference>
<proteinExistence type="predicted"/>
<reference evidence="3" key="1">
    <citation type="journal article" date="2019" name="Int. J. Syst. Evol. Microbiol.">
        <title>The Global Catalogue of Microorganisms (GCM) 10K type strain sequencing project: providing services to taxonomists for standard genome sequencing and annotation.</title>
        <authorList>
            <consortium name="The Broad Institute Genomics Platform"/>
            <consortium name="The Broad Institute Genome Sequencing Center for Infectious Disease"/>
            <person name="Wu L."/>
            <person name="Ma J."/>
        </authorList>
    </citation>
    <scope>NUCLEOTIDE SEQUENCE [LARGE SCALE GENOMIC DNA]</scope>
    <source>
        <strain evidence="3">KCTC 42808</strain>
    </source>
</reference>
<sequence>MKKLVFLFVLAVAFTSCKNDTKKVNSEETVKTKDGRTAKQSDGLTLLKGEFVYYADAAVLQTNNQIYGVVLDNKVEELNKQATAYKKEPTDFVMVEVRGKITPKPENEEGWENRVEIKEILNISAINKQAENVVKLGTK</sequence>
<keyword evidence="3" id="KW-1185">Reference proteome</keyword>
<name>A0ABW5K5X3_9FLAO</name>
<comment type="caution">
    <text evidence="2">The sequence shown here is derived from an EMBL/GenBank/DDBJ whole genome shotgun (WGS) entry which is preliminary data.</text>
</comment>
<dbReference type="PROSITE" id="PS51257">
    <property type="entry name" value="PROKAR_LIPOPROTEIN"/>
    <property type="match status" value="1"/>
</dbReference>
<dbReference type="Pfam" id="PF17185">
    <property type="entry name" value="NlpE_C"/>
    <property type="match status" value="1"/>
</dbReference>
<accession>A0ABW5K5X3</accession>
<dbReference type="Gene3D" id="2.40.50.540">
    <property type="match status" value="1"/>
</dbReference>
<evidence type="ECO:0000259" key="1">
    <source>
        <dbReference type="Pfam" id="PF17185"/>
    </source>
</evidence>
<gene>
    <name evidence="2" type="ORF">ACFSSB_12560</name>
</gene>
<protein>
    <recommendedName>
        <fullName evidence="1">NlpE C-terminal OB domain-containing protein</fullName>
    </recommendedName>
</protein>
<evidence type="ECO:0000313" key="2">
    <source>
        <dbReference type="EMBL" id="MFD2543156.1"/>
    </source>
</evidence>
<dbReference type="Proteomes" id="UP001597467">
    <property type="component" value="Unassembled WGS sequence"/>
</dbReference>